<evidence type="ECO:0000256" key="1">
    <source>
        <dbReference type="SAM" id="MobiDB-lite"/>
    </source>
</evidence>
<dbReference type="AlphaFoldDB" id="A0A3R5Q1A0"/>
<proteinExistence type="predicted"/>
<feature type="non-terminal residue" evidence="2">
    <location>
        <position position="1"/>
    </location>
</feature>
<sequence length="104" mass="12133">MESRLENMSITNTEDIKHHTTEQTNFVATQAQHAMSEKIQNTEEKLEHCIRHEAERMNESQASSFQQLGSTLQETRTQIKEVKENQVKTQGRNRNVMSFILKDD</sequence>
<feature type="compositionally biased region" description="Polar residues" evidence="1">
    <location>
        <begin position="1"/>
        <end position="13"/>
    </location>
</feature>
<name>A0A3R5Q1A0_MYTGA</name>
<dbReference type="Proteomes" id="UP000266721">
    <property type="component" value="Unassembled WGS sequence"/>
</dbReference>
<organism evidence="2 3">
    <name type="scientific">Mytilus galloprovincialis</name>
    <name type="common">Mediterranean mussel</name>
    <dbReference type="NCBI Taxonomy" id="29158"/>
    <lineage>
        <taxon>Eukaryota</taxon>
        <taxon>Metazoa</taxon>
        <taxon>Spiralia</taxon>
        <taxon>Lophotrochozoa</taxon>
        <taxon>Mollusca</taxon>
        <taxon>Bivalvia</taxon>
        <taxon>Autobranchia</taxon>
        <taxon>Pteriomorphia</taxon>
        <taxon>Mytilida</taxon>
        <taxon>Mytiloidea</taxon>
        <taxon>Mytilidae</taxon>
        <taxon>Mytilinae</taxon>
        <taxon>Mytilus</taxon>
    </lineage>
</organism>
<keyword evidence="3" id="KW-1185">Reference proteome</keyword>
<evidence type="ECO:0000313" key="3">
    <source>
        <dbReference type="Proteomes" id="UP000266721"/>
    </source>
</evidence>
<evidence type="ECO:0000313" key="2">
    <source>
        <dbReference type="EMBL" id="OPL20228.1"/>
    </source>
</evidence>
<feature type="region of interest" description="Disordered" evidence="1">
    <location>
        <begin position="1"/>
        <end position="23"/>
    </location>
</feature>
<protein>
    <submittedName>
        <fullName evidence="2">Uncharacterized protein</fullName>
    </submittedName>
</protein>
<gene>
    <name evidence="2" type="ORF">AM593_08557</name>
</gene>
<accession>A0A3R5Q1A0</accession>
<reference evidence="2 3" key="1">
    <citation type="journal article" date="2016" name="PLoS ONE">
        <title>A First Insight into the Genome of the Filter-Feeder Mussel Mytilus galloprovincialis.</title>
        <authorList>
            <person name="Murgarella M."/>
            <person name="Puiu D."/>
            <person name="Novoa B."/>
            <person name="Figueras A."/>
            <person name="Posada D."/>
            <person name="Canchaya C."/>
        </authorList>
    </citation>
    <scope>NUCLEOTIDE SEQUENCE [LARGE SCALE GENOMIC DNA]</scope>
    <source>
        <tissue evidence="2">Muscle</tissue>
    </source>
</reference>
<dbReference type="EMBL" id="KV615769">
    <property type="protein sequence ID" value="OPL20228.1"/>
    <property type="molecule type" value="Genomic_DNA"/>
</dbReference>